<keyword evidence="2" id="KW-1185">Reference proteome</keyword>
<reference evidence="1 2" key="1">
    <citation type="submission" date="2024-09" db="EMBL/GenBank/DDBJ databases">
        <title>Rethinking Asexuality: The Enigmatic Case of Functional Sexual Genes in Lepraria (Stereocaulaceae).</title>
        <authorList>
            <person name="Doellman M."/>
            <person name="Sun Y."/>
            <person name="Barcenas-Pena A."/>
            <person name="Lumbsch H.T."/>
            <person name="Grewe F."/>
        </authorList>
    </citation>
    <scope>NUCLEOTIDE SEQUENCE [LARGE SCALE GENOMIC DNA]</scope>
    <source>
        <strain evidence="1 2">Mercado 3170</strain>
    </source>
</reference>
<dbReference type="PANTHER" id="PTHR38886:SF1">
    <property type="entry name" value="NACHT-NTPASE AND P-LOOP NTPASES N-TERMINAL DOMAIN-CONTAINING PROTEIN"/>
    <property type="match status" value="1"/>
</dbReference>
<sequence>MVIPWCVGASDFVAVAKLTGKVISELKEDVIVELGFLEHALSRLYELEPGKHELNHLDTIRAAATACKRPLEDFLEMVSKFDKSLGTWDAKEKRSRAIGRRLQFNMAFEKEVKNPRITLTSHVSTINMLLMTQTLRVHVLVAEWRRKTLELTTAAETVRAEDTMRFEDTHRMIPGRLKEVDIEQKRNNEQIREGLEALQEKADPSASRDDRIQIGLVDQDKTMRSIEADILQIQDRTDEIEKAKPISNAANGFDVSLSALDIMSRVFALAVSGVMVVSA</sequence>
<proteinExistence type="predicted"/>
<evidence type="ECO:0008006" key="3">
    <source>
        <dbReference type="Google" id="ProtNLM"/>
    </source>
</evidence>
<organism evidence="1 2">
    <name type="scientific">Stereocaulon virgatum</name>
    <dbReference type="NCBI Taxonomy" id="373712"/>
    <lineage>
        <taxon>Eukaryota</taxon>
        <taxon>Fungi</taxon>
        <taxon>Dikarya</taxon>
        <taxon>Ascomycota</taxon>
        <taxon>Pezizomycotina</taxon>
        <taxon>Lecanoromycetes</taxon>
        <taxon>OSLEUM clade</taxon>
        <taxon>Lecanoromycetidae</taxon>
        <taxon>Lecanorales</taxon>
        <taxon>Lecanorineae</taxon>
        <taxon>Stereocaulaceae</taxon>
        <taxon>Stereocaulon</taxon>
    </lineage>
</organism>
<evidence type="ECO:0000313" key="2">
    <source>
        <dbReference type="Proteomes" id="UP001590950"/>
    </source>
</evidence>
<evidence type="ECO:0000313" key="1">
    <source>
        <dbReference type="EMBL" id="KAL2037621.1"/>
    </source>
</evidence>
<name>A0ABR3ZY32_9LECA</name>
<comment type="caution">
    <text evidence="1">The sequence shown here is derived from an EMBL/GenBank/DDBJ whole genome shotgun (WGS) entry which is preliminary data.</text>
</comment>
<dbReference type="PANTHER" id="PTHR38886">
    <property type="entry name" value="SESA DOMAIN-CONTAINING PROTEIN"/>
    <property type="match status" value="1"/>
</dbReference>
<dbReference type="EMBL" id="JBEFKJ010000038">
    <property type="protein sequence ID" value="KAL2037621.1"/>
    <property type="molecule type" value="Genomic_DNA"/>
</dbReference>
<gene>
    <name evidence="1" type="ORF">N7G274_009566</name>
</gene>
<dbReference type="Proteomes" id="UP001590950">
    <property type="component" value="Unassembled WGS sequence"/>
</dbReference>
<protein>
    <recommendedName>
        <fullName evidence="3">t-SNARE coiled-coil homology domain-containing protein</fullName>
    </recommendedName>
</protein>
<accession>A0ABR3ZY32</accession>